<comment type="caution">
    <text evidence="7">The sequence shown here is derived from an EMBL/GenBank/DDBJ whole genome shotgun (WGS) entry which is preliminary data.</text>
</comment>
<keyword evidence="8" id="KW-1185">Reference proteome</keyword>
<dbReference type="Gene3D" id="3.20.20.100">
    <property type="entry name" value="NADP-dependent oxidoreductase domain"/>
    <property type="match status" value="1"/>
</dbReference>
<dbReference type="InterPro" id="IPR018170">
    <property type="entry name" value="Aldo/ket_reductase_CS"/>
</dbReference>
<dbReference type="SUPFAM" id="SSF51430">
    <property type="entry name" value="NAD(P)-linked oxidoreductase"/>
    <property type="match status" value="1"/>
</dbReference>
<dbReference type="GO" id="GO:0016616">
    <property type="term" value="F:oxidoreductase activity, acting on the CH-OH group of donors, NAD or NADP as acceptor"/>
    <property type="evidence" value="ECO:0007669"/>
    <property type="project" value="UniProtKB-ARBA"/>
</dbReference>
<name>A0A427YPX1_9TREE</name>
<dbReference type="Pfam" id="PF00248">
    <property type="entry name" value="Aldo_ket_red"/>
    <property type="match status" value="1"/>
</dbReference>
<dbReference type="InterPro" id="IPR036812">
    <property type="entry name" value="NAD(P)_OxRdtase_dom_sf"/>
</dbReference>
<evidence type="ECO:0000256" key="5">
    <source>
        <dbReference type="PIRSR" id="PIRSR000097-3"/>
    </source>
</evidence>
<dbReference type="CDD" id="cd19071">
    <property type="entry name" value="AKR_AKR1-5-like"/>
    <property type="match status" value="1"/>
</dbReference>
<evidence type="ECO:0000256" key="4">
    <source>
        <dbReference type="PIRSR" id="PIRSR000097-2"/>
    </source>
</evidence>
<gene>
    <name evidence="7" type="ORF">EHS25_007478</name>
</gene>
<dbReference type="STRING" id="1890683.A0A427YPX1"/>
<dbReference type="InterPro" id="IPR023210">
    <property type="entry name" value="NADP_OxRdtase_dom"/>
</dbReference>
<feature type="binding site" evidence="4">
    <location>
        <position position="121"/>
    </location>
    <ligand>
        <name>substrate</name>
    </ligand>
</feature>
<feature type="site" description="Lowers pKa of active site Tyr" evidence="5">
    <location>
        <position position="79"/>
    </location>
</feature>
<dbReference type="PROSITE" id="PS00063">
    <property type="entry name" value="ALDOKETO_REDUCTASE_3"/>
    <property type="match status" value="1"/>
</dbReference>
<feature type="active site" description="Proton donor" evidence="3">
    <location>
        <position position="54"/>
    </location>
</feature>
<keyword evidence="2" id="KW-0560">Oxidoreductase</keyword>
<dbReference type="FunFam" id="3.20.20.100:FF:000015">
    <property type="entry name" value="Oxidoreductase, aldo/keto reductase family"/>
    <property type="match status" value="1"/>
</dbReference>
<sequence length="303" mass="33368">MSPLTIDSTIKLSSGNLMPRLALGVYQSRGVECQNAVSEALKVGYRYIDTAQGYHNEDLVGRGMVESGVSRSKIFVTTKYMPSHTVHSSSSVLEVLRKSLKPLSKGFAEDTQPYIDVMLIHAPWGGAKGRAENWKALVAAQKEGWIKDIGVSNFGVKHLEELPEPVPAVNQIELHPWCQQREIVSYCEKNGIALQAYCPIVRGDKKRLSEPKLVKISEKHGKEPAQVLIRWGLQKGARVKREGSGVRASTRPYSVLPKSVTPSRIKSNSEVYDFELDSSDMEALDSLDMGASGACSWNPVDAD</sequence>
<protein>
    <recommendedName>
        <fullName evidence="6">NADP-dependent oxidoreductase domain-containing protein</fullName>
    </recommendedName>
</protein>
<evidence type="ECO:0000313" key="7">
    <source>
        <dbReference type="EMBL" id="RSH93125.1"/>
    </source>
</evidence>
<dbReference type="InterPro" id="IPR020471">
    <property type="entry name" value="AKR"/>
</dbReference>
<evidence type="ECO:0000256" key="1">
    <source>
        <dbReference type="ARBA" id="ARBA00007905"/>
    </source>
</evidence>
<dbReference type="OrthoDB" id="416253at2759"/>
<evidence type="ECO:0000256" key="2">
    <source>
        <dbReference type="ARBA" id="ARBA00023002"/>
    </source>
</evidence>
<dbReference type="PRINTS" id="PR00069">
    <property type="entry name" value="ALDKETRDTASE"/>
</dbReference>
<dbReference type="PROSITE" id="PS00062">
    <property type="entry name" value="ALDOKETO_REDUCTASE_2"/>
    <property type="match status" value="1"/>
</dbReference>
<dbReference type="PANTHER" id="PTHR43827:SF13">
    <property type="entry name" value="ALDO_KETO REDUCTASE FAMILY PROTEIN"/>
    <property type="match status" value="1"/>
</dbReference>
<dbReference type="PANTHER" id="PTHR43827">
    <property type="entry name" value="2,5-DIKETO-D-GLUCONIC ACID REDUCTASE"/>
    <property type="match status" value="1"/>
</dbReference>
<accession>A0A427YPX1</accession>
<dbReference type="Proteomes" id="UP000279259">
    <property type="component" value="Unassembled WGS sequence"/>
</dbReference>
<dbReference type="AlphaFoldDB" id="A0A427YPX1"/>
<evidence type="ECO:0000313" key="8">
    <source>
        <dbReference type="Proteomes" id="UP000279259"/>
    </source>
</evidence>
<proteinExistence type="inferred from homology"/>
<reference evidence="7 8" key="1">
    <citation type="submission" date="2018-11" db="EMBL/GenBank/DDBJ databases">
        <title>Genome sequence of Saitozyma podzolica DSM 27192.</title>
        <authorList>
            <person name="Aliyu H."/>
            <person name="Gorte O."/>
            <person name="Ochsenreither K."/>
        </authorList>
    </citation>
    <scope>NUCLEOTIDE SEQUENCE [LARGE SCALE GENOMIC DNA]</scope>
    <source>
        <strain evidence="7 8">DSM 27192</strain>
    </source>
</reference>
<evidence type="ECO:0000256" key="3">
    <source>
        <dbReference type="PIRSR" id="PIRSR000097-1"/>
    </source>
</evidence>
<comment type="similarity">
    <text evidence="1">Belongs to the aldo/keto reductase family.</text>
</comment>
<evidence type="ECO:0000259" key="6">
    <source>
        <dbReference type="Pfam" id="PF00248"/>
    </source>
</evidence>
<organism evidence="7 8">
    <name type="scientific">Saitozyma podzolica</name>
    <dbReference type="NCBI Taxonomy" id="1890683"/>
    <lineage>
        <taxon>Eukaryota</taxon>
        <taxon>Fungi</taxon>
        <taxon>Dikarya</taxon>
        <taxon>Basidiomycota</taxon>
        <taxon>Agaricomycotina</taxon>
        <taxon>Tremellomycetes</taxon>
        <taxon>Tremellales</taxon>
        <taxon>Trimorphomycetaceae</taxon>
        <taxon>Saitozyma</taxon>
    </lineage>
</organism>
<dbReference type="EMBL" id="RSCD01000004">
    <property type="protein sequence ID" value="RSH93125.1"/>
    <property type="molecule type" value="Genomic_DNA"/>
</dbReference>
<feature type="domain" description="NADP-dependent oxidoreductase" evidence="6">
    <location>
        <begin position="32"/>
        <end position="288"/>
    </location>
</feature>
<dbReference type="PIRSF" id="PIRSF000097">
    <property type="entry name" value="AKR"/>
    <property type="match status" value="1"/>
</dbReference>